<name>A0ABM7G7V8_9SPHN</name>
<dbReference type="Pfam" id="PF01557">
    <property type="entry name" value="FAA_hydrolase"/>
    <property type="match status" value="1"/>
</dbReference>
<proteinExistence type="predicted"/>
<dbReference type="InterPro" id="IPR011234">
    <property type="entry name" value="Fumarylacetoacetase-like_C"/>
</dbReference>
<dbReference type="InterPro" id="IPR041072">
    <property type="entry name" value="FAA_hydro_N"/>
</dbReference>
<dbReference type="SUPFAM" id="SSF56529">
    <property type="entry name" value="FAH"/>
    <property type="match status" value="1"/>
</dbReference>
<evidence type="ECO:0000259" key="1">
    <source>
        <dbReference type="Pfam" id="PF01557"/>
    </source>
</evidence>
<gene>
    <name evidence="3" type="ORF">SBA_ch2_2260</name>
</gene>
<feature type="domain" description="Fumarylacetoacetase-like C-terminal" evidence="1">
    <location>
        <begin position="80"/>
        <end position="316"/>
    </location>
</feature>
<accession>A0ABM7G7V8</accession>
<sequence length="324" mass="35387">MRFATRANGTADGELILISHDGARCLPLGARWPNLLHAITDWDALLDDAAALSTTLEEGGGESLDHATLLAPLPRTWQWLDGSAFANHGVLMERAFNHPPIETDLPLMYQGMSHRFLAPREDVAFPTEADCIDFEGEFGIVTDDVPMGCSADKAMGHIRLILLINDWSLRAVAPKEMKTGFGWIQAKPACSAAPIAITPDELGDRWRDGRVCLPLRVEINGDWFGHPSGEAMEYGFHELIAHAARTRHLCAGTIIGSGTVSDVDFNRVGSTCISERRAIEMIAQGQPVTPFLRFGDRVRMCAGTDENIFGELHQTVAAYVNVGL</sequence>
<feature type="domain" description="Fumarylacetoacetase N-terminal" evidence="2">
    <location>
        <begin position="1"/>
        <end position="75"/>
    </location>
</feature>
<dbReference type="Gene3D" id="3.90.850.10">
    <property type="entry name" value="Fumarylacetoacetase-like, C-terminal domain"/>
    <property type="match status" value="1"/>
</dbReference>
<organism evidence="3 4">
    <name type="scientific">Sphingomonas bisphenolicum</name>
    <dbReference type="NCBI Taxonomy" id="296544"/>
    <lineage>
        <taxon>Bacteria</taxon>
        <taxon>Pseudomonadati</taxon>
        <taxon>Pseudomonadota</taxon>
        <taxon>Alphaproteobacteria</taxon>
        <taxon>Sphingomonadales</taxon>
        <taxon>Sphingomonadaceae</taxon>
        <taxon>Sphingomonas</taxon>
    </lineage>
</organism>
<reference evidence="3" key="1">
    <citation type="submission" date="2018-07" db="EMBL/GenBank/DDBJ databases">
        <title>Complete genome sequence of Sphingomonas bisphenolicum strain AO1, a bisphenol A degradative bacterium isolated from Japanese farm field.</title>
        <authorList>
            <person name="Murakami M."/>
            <person name="Koh M."/>
            <person name="Koba S."/>
            <person name="Matsumura Y."/>
        </authorList>
    </citation>
    <scope>NUCLEOTIDE SEQUENCE</scope>
    <source>
        <strain evidence="3">AO1</strain>
    </source>
</reference>
<evidence type="ECO:0000259" key="2">
    <source>
        <dbReference type="Pfam" id="PF18288"/>
    </source>
</evidence>
<evidence type="ECO:0000313" key="3">
    <source>
        <dbReference type="EMBL" id="BBF71693.1"/>
    </source>
</evidence>
<dbReference type="RefSeq" id="WP_261937319.1">
    <property type="nucleotide sequence ID" value="NZ_AP018818.1"/>
</dbReference>
<dbReference type="PANTHER" id="PTHR43211">
    <property type="entry name" value="FUMARYLACETOACETATE HYDROLASE"/>
    <property type="match status" value="1"/>
</dbReference>
<dbReference type="EMBL" id="AP018818">
    <property type="protein sequence ID" value="BBF71693.1"/>
    <property type="molecule type" value="Genomic_DNA"/>
</dbReference>
<evidence type="ECO:0000313" key="4">
    <source>
        <dbReference type="Proteomes" id="UP001059971"/>
    </source>
</evidence>
<dbReference type="PANTHER" id="PTHR43211:SF1">
    <property type="entry name" value="BLL6422 PROTEIN"/>
    <property type="match status" value="1"/>
</dbReference>
<dbReference type="Pfam" id="PF18288">
    <property type="entry name" value="FAA_hydro_N_2"/>
    <property type="match status" value="1"/>
</dbReference>
<dbReference type="InterPro" id="IPR036663">
    <property type="entry name" value="Fumarylacetoacetase_C_sf"/>
</dbReference>
<keyword evidence="4" id="KW-1185">Reference proteome</keyword>
<protein>
    <submittedName>
        <fullName evidence="3">2-keto-4-pentenoate hydratase</fullName>
    </submittedName>
</protein>
<dbReference type="Proteomes" id="UP001059971">
    <property type="component" value="Chromosome 2"/>
</dbReference>